<feature type="compositionally biased region" description="Basic and acidic residues" evidence="10">
    <location>
        <begin position="699"/>
        <end position="718"/>
    </location>
</feature>
<comment type="similarity">
    <text evidence="2">Belongs to the type I cytokine receptor family. Type 2 subfamily.</text>
</comment>
<protein>
    <submittedName>
        <fullName evidence="14">Interleukin-6 receptor subunit beta isoform X1</fullName>
    </submittedName>
</protein>
<gene>
    <name evidence="14" type="ORF">PECUL_23A012271</name>
</gene>
<feature type="signal peptide" evidence="12">
    <location>
        <begin position="1"/>
        <end position="19"/>
    </location>
</feature>
<keyword evidence="3 11" id="KW-0812">Transmembrane</keyword>
<dbReference type="CDD" id="cd00063">
    <property type="entry name" value="FN3"/>
    <property type="match status" value="2"/>
</dbReference>
<keyword evidence="15" id="KW-1185">Reference proteome</keyword>
<evidence type="ECO:0000256" key="11">
    <source>
        <dbReference type="SAM" id="Phobius"/>
    </source>
</evidence>
<feature type="domain" description="Fibronectin type-III" evidence="13">
    <location>
        <begin position="122"/>
        <end position="218"/>
    </location>
</feature>
<dbReference type="InterPro" id="IPR036116">
    <property type="entry name" value="FN3_sf"/>
</dbReference>
<feature type="chain" id="PRO_5042213741" evidence="12">
    <location>
        <begin position="20"/>
        <end position="879"/>
    </location>
</feature>
<dbReference type="FunFam" id="2.60.40.10:FF:000542">
    <property type="entry name" value="Interleukin-6 receptor subunit beta"/>
    <property type="match status" value="1"/>
</dbReference>
<organism evidence="14 15">
    <name type="scientific">Pelobates cultripes</name>
    <name type="common">Western spadefoot toad</name>
    <dbReference type="NCBI Taxonomy" id="61616"/>
    <lineage>
        <taxon>Eukaryota</taxon>
        <taxon>Metazoa</taxon>
        <taxon>Chordata</taxon>
        <taxon>Craniata</taxon>
        <taxon>Vertebrata</taxon>
        <taxon>Euteleostomi</taxon>
        <taxon>Amphibia</taxon>
        <taxon>Batrachia</taxon>
        <taxon>Anura</taxon>
        <taxon>Pelobatoidea</taxon>
        <taxon>Pelobatidae</taxon>
        <taxon>Pelobates</taxon>
    </lineage>
</organism>
<comment type="subcellular location">
    <subcellularLocation>
        <location evidence="1">Membrane</location>
        <topology evidence="1">Single-pass type I membrane protein</topology>
    </subcellularLocation>
</comment>
<accession>A0AAD1SE00</accession>
<evidence type="ECO:0000256" key="9">
    <source>
        <dbReference type="ARBA" id="ARBA00023180"/>
    </source>
</evidence>
<dbReference type="EMBL" id="OW240916">
    <property type="protein sequence ID" value="CAH2296316.1"/>
    <property type="molecule type" value="Genomic_DNA"/>
</dbReference>
<evidence type="ECO:0000259" key="13">
    <source>
        <dbReference type="PROSITE" id="PS50853"/>
    </source>
</evidence>
<dbReference type="Proteomes" id="UP001295444">
    <property type="component" value="Chromosome 05"/>
</dbReference>
<sequence>MLIYYLLAQFAFHLNAVLGDILKPCGRVIPESPLVRLNSNFTAYCVLDEKCMPLDSRKLIWKIRNKTVPENQYTIINATVSSVTIIPTSTSDDQLTCNALVHEDIKTTLHGIFLKLAYPPDKPDNLTCISYNAENLTCSWDPGKPTLLPTNYTLKRKWRYSTEIKDCIPKDVNNSCTVDWPNFQLYVDTLFWVEAANDLETVTSDILEWDIANIVKPNPPEIKQLVTTVGLPKAIKIEWKNPMEDNPNMQMKYIIRYRTNSSQEWEEVPQSDTASHRSSFTLQDLLPYTVYVVTMRCMQRSGQGFWSEWSKGKYTTTPEDKPNKRLSLWRKLGDPNEFGNRSVTLIWKVLEPQNANGKILNYTVTILKRPSEPFIIDIVNVTHYEAAISKDFFVATVIANNSMGASPPSHLAIPSAKNSKAQTAEIKIEVKPDPSNKTLLVEWKSQIKAVDGYVIEWCVNSESTTCEMKWQREPSTSSKAYLRGDFEPFKCYLIKVFPLYNDGRVSYVSAEAYLEEGAPSEGPSVRTKDVEKHSAILVWSPVPLDKRNGFIKYYTLTYASIQGNETTLKINQTDSEFTLSQLEGDTLYSVRMTAYTEGGQKDGAVFTFTTLRFANGEIEAIVVTSCIIFLVFVLAGAITCFSKRDLIKKHIWPNVPDPSKSNIAKWSPQTPSRHEFNPKNSLFQDGSFTDVSVVEVSEEKNSYNEQDIKPMDPLKKNTSEGLSSGIGGSSCMSSPQLSVSDGDGVESAQTTSSTVQYSSVIISGYRDQQPTTVIPHVFSRSESTQPLLESEERPDDQQPVEGEDHPVVASQYFKQNCSPEEVTGRLETSVIDGGRLENGFQEVIKCPEEQSADSQVDHVIGGLKSYLPQIVRRGGYMPQ</sequence>
<dbReference type="InterPro" id="IPR010457">
    <property type="entry name" value="IgC2-like_lig-bd"/>
</dbReference>
<keyword evidence="9" id="KW-0325">Glycoprotein</keyword>
<dbReference type="Gene3D" id="2.60.40.10">
    <property type="entry name" value="Immunoglobulins"/>
    <property type="match status" value="6"/>
</dbReference>
<proteinExistence type="inferred from homology"/>
<feature type="domain" description="Fibronectin type-III" evidence="13">
    <location>
        <begin position="519"/>
        <end position="613"/>
    </location>
</feature>
<dbReference type="InterPro" id="IPR003961">
    <property type="entry name" value="FN3_dom"/>
</dbReference>
<dbReference type="Pfam" id="PF00041">
    <property type="entry name" value="fn3"/>
    <property type="match status" value="2"/>
</dbReference>
<feature type="region of interest" description="Disordered" evidence="10">
    <location>
        <begin position="699"/>
        <end position="753"/>
    </location>
</feature>
<dbReference type="InterPro" id="IPR013783">
    <property type="entry name" value="Ig-like_fold"/>
</dbReference>
<evidence type="ECO:0000256" key="6">
    <source>
        <dbReference type="ARBA" id="ARBA00022989"/>
    </source>
</evidence>
<feature type="domain" description="Fibronectin type-III" evidence="13">
    <location>
        <begin position="219"/>
        <end position="320"/>
    </location>
</feature>
<feature type="transmembrane region" description="Helical" evidence="11">
    <location>
        <begin position="620"/>
        <end position="641"/>
    </location>
</feature>
<evidence type="ECO:0000256" key="2">
    <source>
        <dbReference type="ARBA" id="ARBA00008921"/>
    </source>
</evidence>
<keyword evidence="5" id="KW-0677">Repeat</keyword>
<keyword evidence="8 14" id="KW-0675">Receptor</keyword>
<reference evidence="14" key="1">
    <citation type="submission" date="2022-03" db="EMBL/GenBank/DDBJ databases">
        <authorList>
            <person name="Alioto T."/>
            <person name="Alioto T."/>
            <person name="Gomez Garrido J."/>
        </authorList>
    </citation>
    <scope>NUCLEOTIDE SEQUENCE</scope>
</reference>
<keyword evidence="6 11" id="KW-1133">Transmembrane helix</keyword>
<dbReference type="PANTHER" id="PTHR48423">
    <property type="entry name" value="INTERLEUKIN-27 RECEPTOR SUBUNIT ALPHA"/>
    <property type="match status" value="1"/>
</dbReference>
<evidence type="ECO:0000256" key="4">
    <source>
        <dbReference type="ARBA" id="ARBA00022729"/>
    </source>
</evidence>
<keyword evidence="4 12" id="KW-0732">Signal</keyword>
<dbReference type="Pfam" id="PF06328">
    <property type="entry name" value="Lep_receptor_Ig"/>
    <property type="match status" value="1"/>
</dbReference>
<dbReference type="FunFam" id="2.60.40.10:FF:000465">
    <property type="entry name" value="Granulocyte colony-stimulating factor receptor"/>
    <property type="match status" value="1"/>
</dbReference>
<evidence type="ECO:0000313" key="15">
    <source>
        <dbReference type="Proteomes" id="UP001295444"/>
    </source>
</evidence>
<dbReference type="Pfam" id="PF09240">
    <property type="entry name" value="IL6Ra-bind"/>
    <property type="match status" value="1"/>
</dbReference>
<dbReference type="PANTHER" id="PTHR48423:SF2">
    <property type="entry name" value="INTERLEUKIN-12 RECEPTOR SUBUNIT BETA-2"/>
    <property type="match status" value="1"/>
</dbReference>
<dbReference type="InterPro" id="IPR052672">
    <property type="entry name" value="Type1_Cytokine_Rcpt_Type2"/>
</dbReference>
<dbReference type="AlphaFoldDB" id="A0AAD1SE00"/>
<evidence type="ECO:0000256" key="1">
    <source>
        <dbReference type="ARBA" id="ARBA00004479"/>
    </source>
</evidence>
<keyword evidence="7 11" id="KW-0472">Membrane</keyword>
<evidence type="ECO:0000256" key="8">
    <source>
        <dbReference type="ARBA" id="ARBA00023170"/>
    </source>
</evidence>
<evidence type="ECO:0000256" key="5">
    <source>
        <dbReference type="ARBA" id="ARBA00022737"/>
    </source>
</evidence>
<dbReference type="InterPro" id="IPR015321">
    <property type="entry name" value="TypeI_recpt_CBD"/>
</dbReference>
<dbReference type="FunFam" id="2.60.40.10:FF:000524">
    <property type="entry name" value="Interleukin-6 receptor subunit beta"/>
    <property type="match status" value="1"/>
</dbReference>
<evidence type="ECO:0000256" key="12">
    <source>
        <dbReference type="SAM" id="SignalP"/>
    </source>
</evidence>
<dbReference type="GO" id="GO:0005886">
    <property type="term" value="C:plasma membrane"/>
    <property type="evidence" value="ECO:0007669"/>
    <property type="project" value="UniProtKB-ARBA"/>
</dbReference>
<evidence type="ECO:0000256" key="3">
    <source>
        <dbReference type="ARBA" id="ARBA00022692"/>
    </source>
</evidence>
<dbReference type="SUPFAM" id="SSF49265">
    <property type="entry name" value="Fibronectin type III"/>
    <property type="match status" value="4"/>
</dbReference>
<name>A0AAD1SE00_PELCU</name>
<evidence type="ECO:0000256" key="7">
    <source>
        <dbReference type="ARBA" id="ARBA00023136"/>
    </source>
</evidence>
<feature type="compositionally biased region" description="Low complexity" evidence="10">
    <location>
        <begin position="719"/>
        <end position="734"/>
    </location>
</feature>
<evidence type="ECO:0000313" key="14">
    <source>
        <dbReference type="EMBL" id="CAH2296316.1"/>
    </source>
</evidence>
<dbReference type="PROSITE" id="PS50853">
    <property type="entry name" value="FN3"/>
    <property type="match status" value="3"/>
</dbReference>
<feature type="region of interest" description="Disordered" evidence="10">
    <location>
        <begin position="781"/>
        <end position="802"/>
    </location>
</feature>
<evidence type="ECO:0000256" key="10">
    <source>
        <dbReference type="SAM" id="MobiDB-lite"/>
    </source>
</evidence>
<dbReference type="SMART" id="SM00060">
    <property type="entry name" value="FN3"/>
    <property type="match status" value="4"/>
</dbReference>